<dbReference type="PANTHER" id="PTHR37077:SF1">
    <property type="match status" value="1"/>
</dbReference>
<sequence>MASISIVNTAPKCNHAAYGECDVDSFGYASTVCIKGNYYIRNEDSGSADLVTYMEGDDDDDGGYDYAPAA</sequence>
<gene>
    <name evidence="2" type="ordered locus">MTR_2g084195</name>
    <name evidence="3" type="ORF">MtrunA17_Chr2g0320161</name>
</gene>
<reference evidence="6" key="4">
    <citation type="journal article" date="2018" name="Nat. Plants">
        <title>Whole-genome landscape of Medicago truncatula symbiotic genes.</title>
        <authorList>
            <person name="Pecrix Y."/>
            <person name="Staton S.E."/>
            <person name="Sallet E."/>
            <person name="Lelandais-Briere C."/>
            <person name="Moreau S."/>
            <person name="Carrere S."/>
            <person name="Blein T."/>
            <person name="Jardinaud M.F."/>
            <person name="Latrasse D."/>
            <person name="Zouine M."/>
            <person name="Zahm M."/>
            <person name="Kreplak J."/>
            <person name="Mayjonade B."/>
            <person name="Satge C."/>
            <person name="Perez M."/>
            <person name="Cauet S."/>
            <person name="Marande W."/>
            <person name="Chantry-Darmon C."/>
            <person name="Lopez-Roques C."/>
            <person name="Bouchez O."/>
            <person name="Berard A."/>
            <person name="Debelle F."/>
            <person name="Munos S."/>
            <person name="Bendahmane A."/>
            <person name="Berges H."/>
            <person name="Niebel A."/>
            <person name="Buitink J."/>
            <person name="Frugier F."/>
            <person name="Benhamed M."/>
            <person name="Crespi M."/>
            <person name="Gouzy J."/>
            <person name="Gamas P."/>
        </authorList>
    </citation>
    <scope>NUCLEOTIDE SEQUENCE [LARGE SCALE GENOMIC DNA]</scope>
    <source>
        <strain evidence="6">cv. Jemalong A17</strain>
    </source>
</reference>
<evidence type="ECO:0000313" key="5">
    <source>
        <dbReference type="Proteomes" id="UP000002051"/>
    </source>
</evidence>
<evidence type="ECO:0000313" key="2">
    <source>
        <dbReference type="EMBL" id="KEH38860.1"/>
    </source>
</evidence>
<dbReference type="Proteomes" id="UP000265566">
    <property type="component" value="Chromosome 2"/>
</dbReference>
<evidence type="ECO:0000313" key="6">
    <source>
        <dbReference type="Proteomes" id="UP000265566"/>
    </source>
</evidence>
<dbReference type="EMBL" id="PSQE01000002">
    <property type="protein sequence ID" value="RHN75345.1"/>
    <property type="molecule type" value="Genomic_DNA"/>
</dbReference>
<evidence type="ECO:0000256" key="1">
    <source>
        <dbReference type="SAM" id="MobiDB-lite"/>
    </source>
</evidence>
<keyword evidence="5" id="KW-1185">Reference proteome</keyword>
<reference evidence="2 5" key="2">
    <citation type="journal article" date="2014" name="BMC Genomics">
        <title>An improved genome release (version Mt4.0) for the model legume Medicago truncatula.</title>
        <authorList>
            <person name="Tang H."/>
            <person name="Krishnakumar V."/>
            <person name="Bidwell S."/>
            <person name="Rosen B."/>
            <person name="Chan A."/>
            <person name="Zhou S."/>
            <person name="Gentzbittel L."/>
            <person name="Childs K.L."/>
            <person name="Yandell M."/>
            <person name="Gundlach H."/>
            <person name="Mayer K.F."/>
            <person name="Schwartz D.C."/>
            <person name="Town C.D."/>
        </authorList>
    </citation>
    <scope>GENOME REANNOTATION</scope>
    <source>
        <strain evidence="2">A17</strain>
        <strain evidence="4 5">cv. Jemalong A17</strain>
    </source>
</reference>
<protein>
    <submittedName>
        <fullName evidence="2 4">Uncharacterized protein</fullName>
    </submittedName>
</protein>
<dbReference type="HOGENOM" id="CLU_203459_0_0_1"/>
<reference evidence="4" key="3">
    <citation type="submission" date="2015-04" db="UniProtKB">
        <authorList>
            <consortium name="EnsemblPlants"/>
        </authorList>
    </citation>
    <scope>IDENTIFICATION</scope>
    <source>
        <strain evidence="4">cv. Jemalong A17</strain>
    </source>
</reference>
<dbReference type="EMBL" id="CM001218">
    <property type="protein sequence ID" value="KEH38860.1"/>
    <property type="molecule type" value="Genomic_DNA"/>
</dbReference>
<name>A0A072VL77_MEDTR</name>
<dbReference type="AlphaFoldDB" id="A0A072VL77"/>
<dbReference type="PANTHER" id="PTHR37077">
    <property type="match status" value="1"/>
</dbReference>
<feature type="region of interest" description="Disordered" evidence="1">
    <location>
        <begin position="51"/>
        <end position="70"/>
    </location>
</feature>
<evidence type="ECO:0000313" key="4">
    <source>
        <dbReference type="EnsemblPlants" id="KEH38860"/>
    </source>
</evidence>
<evidence type="ECO:0000313" key="3">
    <source>
        <dbReference type="EMBL" id="RHN75345.1"/>
    </source>
</evidence>
<reference evidence="2 5" key="1">
    <citation type="journal article" date="2011" name="Nature">
        <title>The Medicago genome provides insight into the evolution of rhizobial symbioses.</title>
        <authorList>
            <person name="Young N.D."/>
            <person name="Debelle F."/>
            <person name="Oldroyd G.E."/>
            <person name="Geurts R."/>
            <person name="Cannon S.B."/>
            <person name="Udvardi M.K."/>
            <person name="Benedito V.A."/>
            <person name="Mayer K.F."/>
            <person name="Gouzy J."/>
            <person name="Schoof H."/>
            <person name="Van de Peer Y."/>
            <person name="Proost S."/>
            <person name="Cook D.R."/>
            <person name="Meyers B.C."/>
            <person name="Spannagl M."/>
            <person name="Cheung F."/>
            <person name="De Mita S."/>
            <person name="Krishnakumar V."/>
            <person name="Gundlach H."/>
            <person name="Zhou S."/>
            <person name="Mudge J."/>
            <person name="Bharti A.K."/>
            <person name="Murray J.D."/>
            <person name="Naoumkina M.A."/>
            <person name="Rosen B."/>
            <person name="Silverstein K.A."/>
            <person name="Tang H."/>
            <person name="Rombauts S."/>
            <person name="Zhao P.X."/>
            <person name="Zhou P."/>
            <person name="Barbe V."/>
            <person name="Bardou P."/>
            <person name="Bechner M."/>
            <person name="Bellec A."/>
            <person name="Berger A."/>
            <person name="Berges H."/>
            <person name="Bidwell S."/>
            <person name="Bisseling T."/>
            <person name="Choisne N."/>
            <person name="Couloux A."/>
            <person name="Denny R."/>
            <person name="Deshpande S."/>
            <person name="Dai X."/>
            <person name="Doyle J.J."/>
            <person name="Dudez A.M."/>
            <person name="Farmer A.D."/>
            <person name="Fouteau S."/>
            <person name="Franken C."/>
            <person name="Gibelin C."/>
            <person name="Gish J."/>
            <person name="Goldstein S."/>
            <person name="Gonzalez A.J."/>
            <person name="Green P.J."/>
            <person name="Hallab A."/>
            <person name="Hartog M."/>
            <person name="Hua A."/>
            <person name="Humphray S.J."/>
            <person name="Jeong D.H."/>
            <person name="Jing Y."/>
            <person name="Jocker A."/>
            <person name="Kenton S.M."/>
            <person name="Kim D.J."/>
            <person name="Klee K."/>
            <person name="Lai H."/>
            <person name="Lang C."/>
            <person name="Lin S."/>
            <person name="Macmil S.L."/>
            <person name="Magdelenat G."/>
            <person name="Matthews L."/>
            <person name="McCorrison J."/>
            <person name="Monaghan E.L."/>
            <person name="Mun J.H."/>
            <person name="Najar F.Z."/>
            <person name="Nicholson C."/>
            <person name="Noirot C."/>
            <person name="O'Bleness M."/>
            <person name="Paule C.R."/>
            <person name="Poulain J."/>
            <person name="Prion F."/>
            <person name="Qin B."/>
            <person name="Qu C."/>
            <person name="Retzel E.F."/>
            <person name="Riddle C."/>
            <person name="Sallet E."/>
            <person name="Samain S."/>
            <person name="Samson N."/>
            <person name="Sanders I."/>
            <person name="Saurat O."/>
            <person name="Scarpelli C."/>
            <person name="Schiex T."/>
            <person name="Segurens B."/>
            <person name="Severin A.J."/>
            <person name="Sherrier D.J."/>
            <person name="Shi R."/>
            <person name="Sims S."/>
            <person name="Singer S.R."/>
            <person name="Sinharoy S."/>
            <person name="Sterck L."/>
            <person name="Viollet A."/>
            <person name="Wang B.B."/>
            <person name="Wang K."/>
            <person name="Wang M."/>
            <person name="Wang X."/>
            <person name="Warfsmann J."/>
            <person name="Weissenbach J."/>
            <person name="White D.D."/>
            <person name="White J.D."/>
            <person name="Wiley G.B."/>
            <person name="Wincker P."/>
            <person name="Xing Y."/>
            <person name="Yang L."/>
            <person name="Yao Z."/>
            <person name="Ying F."/>
            <person name="Zhai J."/>
            <person name="Zhou L."/>
            <person name="Zuber A."/>
            <person name="Denarie J."/>
            <person name="Dixon R.A."/>
            <person name="May G.D."/>
            <person name="Schwartz D.C."/>
            <person name="Rogers J."/>
            <person name="Quetier F."/>
            <person name="Town C.D."/>
            <person name="Roe B.A."/>
        </authorList>
    </citation>
    <scope>NUCLEOTIDE SEQUENCE [LARGE SCALE GENOMIC DNA]</scope>
    <source>
        <strain evidence="2">A17</strain>
        <strain evidence="4 5">cv. Jemalong A17</strain>
    </source>
</reference>
<accession>A0A072VL77</accession>
<dbReference type="Gramene" id="rna11530">
    <property type="protein sequence ID" value="RHN75345.1"/>
    <property type="gene ID" value="gene11530"/>
</dbReference>
<dbReference type="EnsemblPlants" id="KEH38860">
    <property type="protein sequence ID" value="KEH38860"/>
    <property type="gene ID" value="MTR_2g084195"/>
</dbReference>
<organism evidence="2 5">
    <name type="scientific">Medicago truncatula</name>
    <name type="common">Barrel medic</name>
    <name type="synonym">Medicago tribuloides</name>
    <dbReference type="NCBI Taxonomy" id="3880"/>
    <lineage>
        <taxon>Eukaryota</taxon>
        <taxon>Viridiplantae</taxon>
        <taxon>Streptophyta</taxon>
        <taxon>Embryophyta</taxon>
        <taxon>Tracheophyta</taxon>
        <taxon>Spermatophyta</taxon>
        <taxon>Magnoliopsida</taxon>
        <taxon>eudicotyledons</taxon>
        <taxon>Gunneridae</taxon>
        <taxon>Pentapetalae</taxon>
        <taxon>rosids</taxon>
        <taxon>fabids</taxon>
        <taxon>Fabales</taxon>
        <taxon>Fabaceae</taxon>
        <taxon>Papilionoideae</taxon>
        <taxon>50 kb inversion clade</taxon>
        <taxon>NPAAA clade</taxon>
        <taxon>Hologalegina</taxon>
        <taxon>IRL clade</taxon>
        <taxon>Trifolieae</taxon>
        <taxon>Medicago</taxon>
    </lineage>
</organism>
<proteinExistence type="predicted"/>
<dbReference type="Proteomes" id="UP000002051">
    <property type="component" value="Chromosome 2"/>
</dbReference>
<reference evidence="3" key="5">
    <citation type="journal article" date="2018" name="Nat. Plants">
        <title>Whole-genome landscape of Medicago truncatula symbiotic genes.</title>
        <authorList>
            <person name="Pecrix Y."/>
            <person name="Gamas P."/>
            <person name="Carrere S."/>
        </authorList>
    </citation>
    <scope>NUCLEOTIDE SEQUENCE</scope>
    <source>
        <tissue evidence="3">Leaves</tissue>
    </source>
</reference>